<evidence type="ECO:0000313" key="4">
    <source>
        <dbReference type="Proteomes" id="UP000479691"/>
    </source>
</evidence>
<protein>
    <recommendedName>
        <fullName evidence="5">Extracellular membrane protein CFEM domain-containing protein</fullName>
    </recommendedName>
</protein>
<dbReference type="Proteomes" id="UP000479691">
    <property type="component" value="Unassembled WGS sequence"/>
</dbReference>
<feature type="signal peptide" evidence="2">
    <location>
        <begin position="1"/>
        <end position="36"/>
    </location>
</feature>
<dbReference type="EMBL" id="JAABOE010000210">
    <property type="protein sequence ID" value="KAF3158546.1"/>
    <property type="molecule type" value="Genomic_DNA"/>
</dbReference>
<dbReference type="AlphaFoldDB" id="A0A7C8K1N0"/>
<evidence type="ECO:0000256" key="1">
    <source>
        <dbReference type="SAM" id="MobiDB-lite"/>
    </source>
</evidence>
<comment type="caution">
    <text evidence="3">The sequence shown here is derived from an EMBL/GenBank/DDBJ whole genome shotgun (WGS) entry which is preliminary data.</text>
</comment>
<evidence type="ECO:0000313" key="3">
    <source>
        <dbReference type="EMBL" id="KAF3158546.1"/>
    </source>
</evidence>
<feature type="region of interest" description="Disordered" evidence="1">
    <location>
        <begin position="373"/>
        <end position="410"/>
    </location>
</feature>
<organism evidence="3 4">
    <name type="scientific">Orbilia oligospora</name>
    <name type="common">Nematode-trapping fungus</name>
    <name type="synonym">Arthrobotrys oligospora</name>
    <dbReference type="NCBI Taxonomy" id="2813651"/>
    <lineage>
        <taxon>Eukaryota</taxon>
        <taxon>Fungi</taxon>
        <taxon>Dikarya</taxon>
        <taxon>Ascomycota</taxon>
        <taxon>Pezizomycotina</taxon>
        <taxon>Orbiliomycetes</taxon>
        <taxon>Orbiliales</taxon>
        <taxon>Orbiliaceae</taxon>
        <taxon>Orbilia</taxon>
    </lineage>
</organism>
<name>A0A7C8K1N0_ORBOL</name>
<feature type="compositionally biased region" description="Low complexity" evidence="1">
    <location>
        <begin position="373"/>
        <end position="405"/>
    </location>
</feature>
<sequence>MASTSSCKSRNPIALGNFLCFLASTATAFLSPPTLASTNNFHLANNALNLDATITAAPDPNLVNLRLYPRQTTTGSTGLGTSATPEGRDACSALYSVYSWCSTSGFTNLAGTSALASCACYYNKSYVPQIFDGLATSCYDYIRSIRPEATEGVAQYLNVCYLAGDISKSATIGSLACNTLASVLNSCGARTPKSSDYVFSGSSSLADCACYNSRTKFAPDGFDHLASACYTYAQNQAGQGDQISTLLDFCGTVGDVRLSASQALKQCQLFEDQYGACESAYSGGKFGTLAASLQASCLCYGARASWVPGIIDGAAKTCVGYLSTAGPARAKSLAAYADGFCEGFGNLRSSTSTNAEPESTTILPPSTIATSINSSTTESVSTAAPSRSQSTESSEASSETSIGTSLPIPTGTGLGVNAGPRLTTSSFHILTAVLLSIVTTLFADL</sequence>
<evidence type="ECO:0008006" key="5">
    <source>
        <dbReference type="Google" id="ProtNLM"/>
    </source>
</evidence>
<accession>A0A7C8K1N0</accession>
<reference evidence="3 4" key="1">
    <citation type="submission" date="2019-06" db="EMBL/GenBank/DDBJ databases">
        <authorList>
            <person name="Palmer J.M."/>
        </authorList>
    </citation>
    <scope>NUCLEOTIDE SEQUENCE [LARGE SCALE GENOMIC DNA]</scope>
    <source>
        <strain evidence="3 4">TWF788</strain>
    </source>
</reference>
<keyword evidence="2" id="KW-0732">Signal</keyword>
<gene>
    <name evidence="3" type="ORF">TWF788_004704</name>
</gene>
<feature type="chain" id="PRO_5028941052" description="Extracellular membrane protein CFEM domain-containing protein" evidence="2">
    <location>
        <begin position="37"/>
        <end position="445"/>
    </location>
</feature>
<proteinExistence type="predicted"/>
<evidence type="ECO:0000256" key="2">
    <source>
        <dbReference type="SAM" id="SignalP"/>
    </source>
</evidence>